<feature type="compositionally biased region" description="Polar residues" evidence="1">
    <location>
        <begin position="1"/>
        <end position="19"/>
    </location>
</feature>
<dbReference type="EMBL" id="QVTD01000021">
    <property type="protein sequence ID" value="RFU60906.1"/>
    <property type="molecule type" value="Genomic_DNA"/>
</dbReference>
<dbReference type="AlphaFoldDB" id="A0A372L6Y4"/>
<dbReference type="Proteomes" id="UP000262939">
    <property type="component" value="Unassembled WGS sequence"/>
</dbReference>
<gene>
    <name evidence="2" type="ORF">D0466_20230</name>
</gene>
<evidence type="ECO:0000313" key="2">
    <source>
        <dbReference type="EMBL" id="RFU60906.1"/>
    </source>
</evidence>
<dbReference type="RefSeq" id="WP_117324319.1">
    <property type="nucleotide sequence ID" value="NZ_QVTD01000021.1"/>
</dbReference>
<reference evidence="2 3" key="1">
    <citation type="submission" date="2018-08" db="EMBL/GenBank/DDBJ databases">
        <title>Bacillus chawlae sp. nov., Bacillus glennii sp. nov., and Bacillus saganii sp. nov. Isolated from the Vehicle Assembly Building at Kennedy Space Center where the Viking Spacecraft were Assembled.</title>
        <authorList>
            <person name="Seuylemezian A."/>
            <person name="Vaishampayan P."/>
        </authorList>
    </citation>
    <scope>NUCLEOTIDE SEQUENCE [LARGE SCALE GENOMIC DNA]</scope>
    <source>
        <strain evidence="2 3">V44-8</strain>
    </source>
</reference>
<organism evidence="2 3">
    <name type="scientific">Peribacillus glennii</name>
    <dbReference type="NCBI Taxonomy" id="2303991"/>
    <lineage>
        <taxon>Bacteria</taxon>
        <taxon>Bacillati</taxon>
        <taxon>Bacillota</taxon>
        <taxon>Bacilli</taxon>
        <taxon>Bacillales</taxon>
        <taxon>Bacillaceae</taxon>
        <taxon>Peribacillus</taxon>
    </lineage>
</organism>
<proteinExistence type="predicted"/>
<keyword evidence="3" id="KW-1185">Reference proteome</keyword>
<sequence length="126" mass="13735">MIAGQKGTTSKNSITSGSDAYQEGYASGSDEGYQKGSEQLENQHITAKKEGYLLGKKQDKLVVPHYASVNSLKSSYTQGFNKTIAKKDEVKKKEYIALGIKDGKAGSMNKPKNTKLKFVKLESVIP</sequence>
<accession>A0A372L6Y4</accession>
<feature type="region of interest" description="Disordered" evidence="1">
    <location>
        <begin position="1"/>
        <end position="41"/>
    </location>
</feature>
<evidence type="ECO:0000313" key="3">
    <source>
        <dbReference type="Proteomes" id="UP000262939"/>
    </source>
</evidence>
<dbReference type="OrthoDB" id="1656058at2"/>
<comment type="caution">
    <text evidence="2">The sequence shown here is derived from an EMBL/GenBank/DDBJ whole genome shotgun (WGS) entry which is preliminary data.</text>
</comment>
<protein>
    <submittedName>
        <fullName evidence="2">Uncharacterized protein</fullName>
    </submittedName>
</protein>
<name>A0A372L6Y4_9BACI</name>
<evidence type="ECO:0000256" key="1">
    <source>
        <dbReference type="SAM" id="MobiDB-lite"/>
    </source>
</evidence>